<protein>
    <submittedName>
        <fullName evidence="2">Uncharacterized protein</fullName>
    </submittedName>
</protein>
<keyword evidence="1" id="KW-1133">Transmembrane helix</keyword>
<gene>
    <name evidence="2" type="ORF">DdX_13378</name>
</gene>
<sequence>MKRALELFENCTTRQGVREEKYRKYVRGDPIPDRVQKEIIDLCKKGDNRKKVKPCVALNNITNNCSVFVGAIWSKYGKTCIDDVVRDTCRRYVTYMNCMQKYEGVKHALDYLVDIAEACYDAENAIPCSEVTTPATTTTTTQLLQMGDDYNFTDYASSPEIQNLATIIWSSNAYNCVAIILICWLLVDMC</sequence>
<feature type="transmembrane region" description="Helical" evidence="1">
    <location>
        <begin position="167"/>
        <end position="187"/>
    </location>
</feature>
<reference evidence="2" key="1">
    <citation type="submission" date="2022-01" db="EMBL/GenBank/DDBJ databases">
        <title>Genome Sequence Resource for Two Populations of Ditylenchus destructor, the Migratory Endoparasitic Phytonematode.</title>
        <authorList>
            <person name="Zhang H."/>
            <person name="Lin R."/>
            <person name="Xie B."/>
        </authorList>
    </citation>
    <scope>NUCLEOTIDE SEQUENCE</scope>
    <source>
        <strain evidence="2">BazhouSP</strain>
    </source>
</reference>
<keyword evidence="1" id="KW-0472">Membrane</keyword>
<dbReference type="EMBL" id="JAKKPZ010000053">
    <property type="protein sequence ID" value="KAI1705767.1"/>
    <property type="molecule type" value="Genomic_DNA"/>
</dbReference>
<comment type="caution">
    <text evidence="2">The sequence shown here is derived from an EMBL/GenBank/DDBJ whole genome shotgun (WGS) entry which is preliminary data.</text>
</comment>
<dbReference type="Proteomes" id="UP001201812">
    <property type="component" value="Unassembled WGS sequence"/>
</dbReference>
<name>A0AAD4R2T2_9BILA</name>
<dbReference type="AlphaFoldDB" id="A0AAD4R2T2"/>
<evidence type="ECO:0000313" key="2">
    <source>
        <dbReference type="EMBL" id="KAI1705767.1"/>
    </source>
</evidence>
<evidence type="ECO:0000256" key="1">
    <source>
        <dbReference type="SAM" id="Phobius"/>
    </source>
</evidence>
<keyword evidence="1" id="KW-0812">Transmembrane</keyword>
<organism evidence="2 3">
    <name type="scientific">Ditylenchus destructor</name>
    <dbReference type="NCBI Taxonomy" id="166010"/>
    <lineage>
        <taxon>Eukaryota</taxon>
        <taxon>Metazoa</taxon>
        <taxon>Ecdysozoa</taxon>
        <taxon>Nematoda</taxon>
        <taxon>Chromadorea</taxon>
        <taxon>Rhabditida</taxon>
        <taxon>Tylenchina</taxon>
        <taxon>Tylenchomorpha</taxon>
        <taxon>Sphaerularioidea</taxon>
        <taxon>Anguinidae</taxon>
        <taxon>Anguininae</taxon>
        <taxon>Ditylenchus</taxon>
    </lineage>
</organism>
<evidence type="ECO:0000313" key="3">
    <source>
        <dbReference type="Proteomes" id="UP001201812"/>
    </source>
</evidence>
<accession>A0AAD4R2T2</accession>
<proteinExistence type="predicted"/>
<keyword evidence="3" id="KW-1185">Reference proteome</keyword>